<dbReference type="PATRIC" id="fig|1236046.5.peg.336"/>
<dbReference type="Proteomes" id="UP000055014">
    <property type="component" value="Unassembled WGS sequence"/>
</dbReference>
<evidence type="ECO:0000313" key="1">
    <source>
        <dbReference type="EMBL" id="HCO70092.1"/>
    </source>
</evidence>
<evidence type="ECO:0000313" key="6">
    <source>
        <dbReference type="Proteomes" id="UP000264215"/>
    </source>
</evidence>
<reference evidence="1 6" key="3">
    <citation type="journal article" date="2018" name="Nat. Biotechnol.">
        <title>A standardized bacterial taxonomy based on genome phylogeny substantially revises the tree of life.</title>
        <authorList>
            <person name="Parks D.H."/>
            <person name="Chuvochina M."/>
            <person name="Waite D.W."/>
            <person name="Rinke C."/>
            <person name="Skarshewski A."/>
            <person name="Chaumeil P.A."/>
            <person name="Hugenholtz P."/>
        </authorList>
    </citation>
    <scope>NUCLEOTIDE SEQUENCE [LARGE SCALE GENOMIC DNA]</scope>
    <source>
        <strain evidence="1">UBA9905</strain>
    </source>
</reference>
<evidence type="ECO:0000313" key="5">
    <source>
        <dbReference type="Proteomes" id="UP000055014"/>
    </source>
</evidence>
<name>A0A101GXH6_9BACT</name>
<proteinExistence type="predicted"/>
<reference evidence="4 5" key="2">
    <citation type="journal article" date="2015" name="MBio">
        <title>Genome-Resolved Metagenomic Analysis Reveals Roles for Candidate Phyla and Other Microbial Community Members in Biogeochemical Transformations in Oil Reservoirs.</title>
        <authorList>
            <person name="Hu P."/>
            <person name="Tom L."/>
            <person name="Singh A."/>
            <person name="Thomas B.C."/>
            <person name="Baker B.J."/>
            <person name="Piceno Y.M."/>
            <person name="Andersen G.L."/>
            <person name="Banfield J.F."/>
        </authorList>
    </citation>
    <scope>NUCLEOTIDE SEQUENCE [LARGE SCALE GENOMIC DNA]</scope>
</reference>
<sequence length="319" mass="37379">MLVLLIVVAVLLGYLAYRLILREGGIFLGPYEFKFRKEPGPEEFMRRLKELQQRNQDFESRLVLSVATGRFPNNMEFFRLAMDKVFADLKNAKSEEEVEEIFLKAERLLKDFGAASNANSITLVTEYSKRLVQAQEEFYSLRKQRDLDLRQRQNERNEEILKELESILEGIKASNDEMAIRDSMNNAARLETGLDLSLLDETQNERYRDVKNGFYRVAEEKVESLRSSRYARYNRKAIERLKKLLDEFSENEKELSRSGSSLPMILKEKIGSLNTSYFDGPTMQYFNYVYGYIFSLIDEDLKFEVTRVMTETDKDTLDI</sequence>
<accession>A0A101GXH6</accession>
<organism evidence="2 4">
    <name type="scientific">Mesotoga infera</name>
    <dbReference type="NCBI Taxonomy" id="1236046"/>
    <lineage>
        <taxon>Bacteria</taxon>
        <taxon>Thermotogati</taxon>
        <taxon>Thermotogota</taxon>
        <taxon>Thermotogae</taxon>
        <taxon>Kosmotogales</taxon>
        <taxon>Kosmotogaceae</taxon>
        <taxon>Mesotoga</taxon>
    </lineage>
</organism>
<dbReference type="EMBL" id="DQBS01000135">
    <property type="protein sequence ID" value="HCO70092.1"/>
    <property type="molecule type" value="Genomic_DNA"/>
</dbReference>
<dbReference type="EMBL" id="LGGW01000258">
    <property type="protein sequence ID" value="KUK84403.1"/>
    <property type="molecule type" value="Genomic_DNA"/>
</dbReference>
<reference evidence="2" key="1">
    <citation type="journal article" date="2015" name="MBio">
        <title>Genome-resolved metagenomic analysis reveals roles for candidate phyla and other microbial community members in biogeochemical transformations in oil reservoirs.</title>
        <authorList>
            <person name="Hu P."/>
            <person name="Tom L."/>
            <person name="Singh A."/>
            <person name="Thomas B.C."/>
            <person name="Baker B.J."/>
            <person name="Piceno Y.M."/>
            <person name="Andersen G.L."/>
            <person name="Banfield J.F."/>
        </authorList>
    </citation>
    <scope>NUCLEOTIDE SEQUENCE [LARGE SCALE GENOMIC DNA]</scope>
    <source>
        <strain evidence="2">46_47</strain>
        <strain evidence="3">46_70</strain>
    </source>
</reference>
<evidence type="ECO:0000313" key="3">
    <source>
        <dbReference type="EMBL" id="KUK84403.1"/>
    </source>
</evidence>
<evidence type="ECO:0000313" key="2">
    <source>
        <dbReference type="EMBL" id="KUK66473.1"/>
    </source>
</evidence>
<dbReference type="AlphaFoldDB" id="A0A101GXH6"/>
<comment type="caution">
    <text evidence="2">The sequence shown here is derived from an EMBL/GenBank/DDBJ whole genome shotgun (WGS) entry which is preliminary data.</text>
</comment>
<dbReference type="Proteomes" id="UP000264215">
    <property type="component" value="Unassembled WGS sequence"/>
</dbReference>
<dbReference type="Proteomes" id="UP000054260">
    <property type="component" value="Unassembled WGS sequence"/>
</dbReference>
<dbReference type="EMBL" id="LGGH01000206">
    <property type="protein sequence ID" value="KUK66473.1"/>
    <property type="molecule type" value="Genomic_DNA"/>
</dbReference>
<protein>
    <submittedName>
        <fullName evidence="2">Uncharacterized protein</fullName>
    </submittedName>
</protein>
<gene>
    <name evidence="1" type="ORF">DIT26_05860</name>
    <name evidence="2" type="ORF">XD86_1179</name>
    <name evidence="3" type="ORF">XE02_1685</name>
</gene>
<evidence type="ECO:0000313" key="4">
    <source>
        <dbReference type="Proteomes" id="UP000054260"/>
    </source>
</evidence>